<comment type="caution">
    <text evidence="8">The sequence shown here is derived from an EMBL/GenBank/DDBJ whole genome shotgun (WGS) entry which is preliminary data.</text>
</comment>
<dbReference type="OrthoDB" id="8594221at2"/>
<evidence type="ECO:0000313" key="8">
    <source>
        <dbReference type="EMBL" id="OOZ42001.1"/>
    </source>
</evidence>
<dbReference type="InterPro" id="IPR020084">
    <property type="entry name" value="NUDIX_hydrolase_CS"/>
</dbReference>
<evidence type="ECO:0000256" key="1">
    <source>
        <dbReference type="ARBA" id="ARBA00001946"/>
    </source>
</evidence>
<dbReference type="InterPro" id="IPR000086">
    <property type="entry name" value="NUDIX_hydrolase_dom"/>
</dbReference>
<dbReference type="PANTHER" id="PTHR43222">
    <property type="entry name" value="NUDIX HYDROLASE 23"/>
    <property type="match status" value="1"/>
</dbReference>
<dbReference type="InterPro" id="IPR015797">
    <property type="entry name" value="NUDIX_hydrolase-like_dom_sf"/>
</dbReference>
<dbReference type="PROSITE" id="PS00893">
    <property type="entry name" value="NUDIX_BOX"/>
    <property type="match status" value="1"/>
</dbReference>
<gene>
    <name evidence="6" type="primary">nudJ</name>
    <name evidence="8" type="ORF">BOW53_01295</name>
</gene>
<comment type="similarity">
    <text evidence="2 6">Belongs to the Nudix hydrolase family. NudJ subfamily.</text>
</comment>
<proteinExistence type="inferred from homology"/>
<dbReference type="SUPFAM" id="SSF55811">
    <property type="entry name" value="Nudix"/>
    <property type="match status" value="1"/>
</dbReference>
<protein>
    <recommendedName>
        <fullName evidence="4 6">Phosphatase NudJ</fullName>
        <ecNumber evidence="6">3.6.1.-</ecNumber>
    </recommendedName>
</protein>
<evidence type="ECO:0000259" key="7">
    <source>
        <dbReference type="PROSITE" id="PS51462"/>
    </source>
</evidence>
<dbReference type="EMBL" id="MPRL01000003">
    <property type="protein sequence ID" value="OOZ42001.1"/>
    <property type="molecule type" value="Genomic_DNA"/>
</dbReference>
<dbReference type="PANTHER" id="PTHR43222:SF11">
    <property type="entry name" value="PHOSPHATASE NUDJ"/>
    <property type="match status" value="1"/>
</dbReference>
<evidence type="ECO:0000256" key="5">
    <source>
        <dbReference type="ARBA" id="ARBA00022801"/>
    </source>
</evidence>
<reference evidence="8 9" key="1">
    <citation type="submission" date="2016-11" db="EMBL/GenBank/DDBJ databases">
        <title>Mixed transmission modes and dynamic genome evolution in an obligate animal-bacterial symbiosis.</title>
        <authorList>
            <person name="Russell S.L."/>
            <person name="Corbett-Detig R.B."/>
            <person name="Cavanaugh C.M."/>
        </authorList>
    </citation>
    <scope>NUCLEOTIDE SEQUENCE [LARGE SCALE GENOMIC DNA]</scope>
    <source>
        <strain evidence="8">Sveles-Q1</strain>
    </source>
</reference>
<dbReference type="GO" id="GO:0004787">
    <property type="term" value="F:thiamine diphosphate phosphatase activity"/>
    <property type="evidence" value="ECO:0007669"/>
    <property type="project" value="InterPro"/>
</dbReference>
<dbReference type="GO" id="GO:0017111">
    <property type="term" value="F:ribonucleoside triphosphate phosphatase activity"/>
    <property type="evidence" value="ECO:0007669"/>
    <property type="project" value="InterPro"/>
</dbReference>
<evidence type="ECO:0000313" key="9">
    <source>
        <dbReference type="Proteomes" id="UP000191110"/>
    </source>
</evidence>
<evidence type="ECO:0000256" key="6">
    <source>
        <dbReference type="RuleBase" id="RU364043"/>
    </source>
</evidence>
<dbReference type="GO" id="GO:0017110">
    <property type="term" value="F:nucleoside diphosphate phosphatase activity"/>
    <property type="evidence" value="ECO:0007669"/>
    <property type="project" value="InterPro"/>
</dbReference>
<feature type="domain" description="Nudix hydrolase" evidence="7">
    <location>
        <begin position="3"/>
        <end position="135"/>
    </location>
</feature>
<sequence length="148" mass="16923">MKIDRPHITVAAICEKNGRFLCVEEISEGKRVYNQPAGHLEPGETLLDAVIRETQEESGWTFQPESIVGIYNWTRPEDQRTYVRVTFCGSCGDHHPEQPLDQGIEQALWLTRDELVNASIKLRSPMVLHCIDDYLAGERYPLELISEI</sequence>
<keyword evidence="9" id="KW-1185">Reference proteome</keyword>
<evidence type="ECO:0000256" key="3">
    <source>
        <dbReference type="ARBA" id="ARBA00011245"/>
    </source>
</evidence>
<name>A0A1T2LA82_9GAMM</name>
<keyword evidence="6" id="KW-0460">Magnesium</keyword>
<dbReference type="InterPro" id="IPR033713">
    <property type="entry name" value="NudJ"/>
</dbReference>
<dbReference type="PROSITE" id="PS51462">
    <property type="entry name" value="NUDIX"/>
    <property type="match status" value="1"/>
</dbReference>
<comment type="subunit">
    <text evidence="3 6">Monomer.</text>
</comment>
<accession>A0A1T2LA82</accession>
<dbReference type="Pfam" id="PF00293">
    <property type="entry name" value="NUDIX"/>
    <property type="match status" value="1"/>
</dbReference>
<evidence type="ECO:0000256" key="4">
    <source>
        <dbReference type="ARBA" id="ARBA00015552"/>
    </source>
</evidence>
<dbReference type="RefSeq" id="WP_078482277.1">
    <property type="nucleotide sequence ID" value="NZ_MPRL01000003.1"/>
</dbReference>
<dbReference type="AlphaFoldDB" id="A0A1T2LA82"/>
<dbReference type="EC" id="3.6.1.-" evidence="6"/>
<dbReference type="Gene3D" id="3.90.79.10">
    <property type="entry name" value="Nucleoside Triphosphate Pyrophosphohydrolase"/>
    <property type="match status" value="1"/>
</dbReference>
<dbReference type="Proteomes" id="UP000191110">
    <property type="component" value="Unassembled WGS sequence"/>
</dbReference>
<organism evidence="8 9">
    <name type="scientific">Solemya pervernicosa gill symbiont</name>
    <dbReference type="NCBI Taxonomy" id="642797"/>
    <lineage>
        <taxon>Bacteria</taxon>
        <taxon>Pseudomonadati</taxon>
        <taxon>Pseudomonadota</taxon>
        <taxon>Gammaproteobacteria</taxon>
        <taxon>sulfur-oxidizing symbionts</taxon>
    </lineage>
</organism>
<evidence type="ECO:0000256" key="2">
    <source>
        <dbReference type="ARBA" id="ARBA00007608"/>
    </source>
</evidence>
<keyword evidence="5 6" id="KW-0378">Hydrolase</keyword>
<dbReference type="CDD" id="cd03675">
    <property type="entry name" value="NUDIX_Hydrolase"/>
    <property type="match status" value="1"/>
</dbReference>
<comment type="cofactor">
    <cofactor evidence="1 6">
        <name>Mg(2+)</name>
        <dbReference type="ChEBI" id="CHEBI:18420"/>
    </cofactor>
</comment>